<protein>
    <submittedName>
        <fullName evidence="5">Hvo_1808 family surface protein</fullName>
    </submittedName>
</protein>
<dbReference type="InterPro" id="IPR026371">
    <property type="entry name" value="PGF_CTERM"/>
</dbReference>
<dbReference type="AlphaFoldDB" id="A0ABD6AHW7"/>
<keyword evidence="3" id="KW-0472">Membrane</keyword>
<dbReference type="GO" id="GO:0030115">
    <property type="term" value="C:S-layer"/>
    <property type="evidence" value="ECO:0007669"/>
    <property type="project" value="UniProtKB-SubCell"/>
</dbReference>
<reference evidence="5 6" key="1">
    <citation type="journal article" date="2019" name="Int. J. Syst. Evol. Microbiol.">
        <title>The Global Catalogue of Microorganisms (GCM) 10K type strain sequencing project: providing services to taxonomists for standard genome sequencing and annotation.</title>
        <authorList>
            <consortium name="The Broad Institute Genomics Platform"/>
            <consortium name="The Broad Institute Genome Sequencing Center for Infectious Disease"/>
            <person name="Wu L."/>
            <person name="Ma J."/>
        </authorList>
    </citation>
    <scope>NUCLEOTIDE SEQUENCE [LARGE SCALE GENOMIC DNA]</scope>
    <source>
        <strain evidence="5 6">CGMCC 1.12554</strain>
    </source>
</reference>
<keyword evidence="1" id="KW-0732">Signal</keyword>
<name>A0ABD6AHW7_9EURY</name>
<feature type="compositionally biased region" description="Acidic residues" evidence="2">
    <location>
        <begin position="530"/>
        <end position="548"/>
    </location>
</feature>
<evidence type="ECO:0000256" key="3">
    <source>
        <dbReference type="SAM" id="Phobius"/>
    </source>
</evidence>
<evidence type="ECO:0000313" key="5">
    <source>
        <dbReference type="EMBL" id="MFC7323178.1"/>
    </source>
</evidence>
<feature type="region of interest" description="Disordered" evidence="2">
    <location>
        <begin position="493"/>
        <end position="562"/>
    </location>
</feature>
<keyword evidence="6" id="KW-1185">Reference proteome</keyword>
<proteinExistence type="predicted"/>
<evidence type="ECO:0000256" key="2">
    <source>
        <dbReference type="SAM" id="MobiDB-lite"/>
    </source>
</evidence>
<dbReference type="NCBIfam" id="NF038145">
    <property type="entry name" value="Hvo_1808_fam"/>
    <property type="match status" value="1"/>
</dbReference>
<dbReference type="RefSeq" id="WP_256407283.1">
    <property type="nucleotide sequence ID" value="NZ_JANHDN010000001.1"/>
</dbReference>
<feature type="transmembrane region" description="Helical" evidence="3">
    <location>
        <begin position="560"/>
        <end position="581"/>
    </location>
</feature>
<evidence type="ECO:0000259" key="4">
    <source>
        <dbReference type="Pfam" id="PF18204"/>
    </source>
</evidence>
<dbReference type="Proteomes" id="UP001596545">
    <property type="component" value="Unassembled WGS sequence"/>
</dbReference>
<dbReference type="GO" id="GO:0005886">
    <property type="term" value="C:plasma membrane"/>
    <property type="evidence" value="ECO:0007669"/>
    <property type="project" value="UniProtKB-SubCell"/>
</dbReference>
<evidence type="ECO:0000256" key="1">
    <source>
        <dbReference type="ARBA" id="ARBA00022729"/>
    </source>
</evidence>
<keyword evidence="3" id="KW-1133">Transmembrane helix</keyword>
<dbReference type="InterPro" id="IPR047792">
    <property type="entry name" value="Hvo_1808-like"/>
</dbReference>
<accession>A0ABD6AHW7</accession>
<dbReference type="Pfam" id="PF18204">
    <property type="entry name" value="PGF-CTERM"/>
    <property type="match status" value="1"/>
</dbReference>
<feature type="compositionally biased region" description="Low complexity" evidence="2">
    <location>
        <begin position="549"/>
        <end position="562"/>
    </location>
</feature>
<dbReference type="EMBL" id="JBHTBL010000001">
    <property type="protein sequence ID" value="MFC7323178.1"/>
    <property type="molecule type" value="Genomic_DNA"/>
</dbReference>
<sequence length="586" mass="61802">MRRVLTLSVVAAAIALLSLGVGGVAAAGPVAAGPVAESVAVNSAAAGGAAPASATAAECEAGDGADLVGCWNGTHYEEELSFNQSDGLNESELEALTHLTMARVEHLRERPFREDVPVATVTRSEYANDTASGGNGSTDEAFRRWNDQVWEALFVVGEDENANDEIDAVFGGAVSGFYSPAQDRIVLVVPEGEEARIDPSTLAHELVHGMQDQYHDLTRPRYAGATQDGDLAVDGIVEGEAVHVEELYAARCAADWTCLDAPSGGGGGSPADFNFGILQTVLQPYSDGALYVEELVDEGGWEAVNETMTEPPGSTAEVIHRNPEYETRNVTFEDAATGEWETYPDQGVDGAETTGEASMFVMFWYQSFEYGYPVLDPDASPRENVRIHTRPDEELRTRANYNYAHESTDGWAGDELYPYRAGDGDDARDGYVWVTEWQTPGDAADFRETYVTMITAHGGDEYEAGRVYEIDGGDFPGAYGVVRDGTRVTIAHAPTPDGVLEVRPDADLAPPATDGDGTDDTGDGGAGDEGGSDGDDGTDEGIDGDDADGSSGPDASTGDAAPGFGVVAALLGLLAAVSLLARRTRD</sequence>
<organism evidence="5 6">
    <name type="scientific">Halorubrum rutilum</name>
    <dbReference type="NCBI Taxonomy" id="1364933"/>
    <lineage>
        <taxon>Archaea</taxon>
        <taxon>Methanobacteriati</taxon>
        <taxon>Methanobacteriota</taxon>
        <taxon>Stenosarchaea group</taxon>
        <taxon>Halobacteria</taxon>
        <taxon>Halobacteriales</taxon>
        <taxon>Haloferacaceae</taxon>
        <taxon>Halorubrum</taxon>
    </lineage>
</organism>
<dbReference type="NCBIfam" id="TIGR04126">
    <property type="entry name" value="PGF_CTERM"/>
    <property type="match status" value="1"/>
</dbReference>
<evidence type="ECO:0000313" key="6">
    <source>
        <dbReference type="Proteomes" id="UP001596545"/>
    </source>
</evidence>
<keyword evidence="3" id="KW-0812">Transmembrane</keyword>
<gene>
    <name evidence="5" type="ORF">ACFQMF_01145</name>
</gene>
<feature type="domain" description="PGF-CTERM archaeal protein-sorting signal" evidence="4">
    <location>
        <begin position="562"/>
        <end position="583"/>
    </location>
</feature>
<comment type="caution">
    <text evidence="5">The sequence shown here is derived from an EMBL/GenBank/DDBJ whole genome shotgun (WGS) entry which is preliminary data.</text>
</comment>